<evidence type="ECO:0000313" key="12">
    <source>
        <dbReference type="EMBL" id="SCU94270.1"/>
    </source>
</evidence>
<keyword evidence="7 10" id="KW-0472">Membrane</keyword>
<dbReference type="GO" id="GO:0006906">
    <property type="term" value="P:vesicle fusion"/>
    <property type="evidence" value="ECO:0007669"/>
    <property type="project" value="EnsemblFungi"/>
</dbReference>
<evidence type="ECO:0000256" key="5">
    <source>
        <dbReference type="ARBA" id="ARBA00022989"/>
    </source>
</evidence>
<evidence type="ECO:0000256" key="2">
    <source>
        <dbReference type="ARBA" id="ARBA00009063"/>
    </source>
</evidence>
<dbReference type="STRING" id="1266660.A0A1G4JTQ8"/>
<dbReference type="GO" id="GO:0005768">
    <property type="term" value="C:endosome"/>
    <property type="evidence" value="ECO:0007669"/>
    <property type="project" value="EnsemblFungi"/>
</dbReference>
<feature type="compositionally biased region" description="Polar residues" evidence="9">
    <location>
        <begin position="117"/>
        <end position="126"/>
    </location>
</feature>
<dbReference type="EMBL" id="LT598457">
    <property type="protein sequence ID" value="SCU94270.1"/>
    <property type="molecule type" value="Genomic_DNA"/>
</dbReference>
<dbReference type="GO" id="GO:0006886">
    <property type="term" value="P:intracellular protein transport"/>
    <property type="evidence" value="ECO:0007669"/>
    <property type="project" value="InterPro"/>
</dbReference>
<protein>
    <recommendedName>
        <fullName evidence="8">t-SNARE affecting a late Golgi compartment protein 1</fullName>
    </recommendedName>
</protein>
<dbReference type="PANTHER" id="PTHR19957:SF224">
    <property type="entry name" value="HL02043P"/>
    <property type="match status" value="1"/>
</dbReference>
<dbReference type="Proteomes" id="UP000190274">
    <property type="component" value="Chromosome G"/>
</dbReference>
<dbReference type="SUPFAM" id="SSF58038">
    <property type="entry name" value="SNARE fusion complex"/>
    <property type="match status" value="1"/>
</dbReference>
<accession>A0A1G4JTQ8</accession>
<dbReference type="GO" id="GO:0048278">
    <property type="term" value="P:vesicle docking"/>
    <property type="evidence" value="ECO:0007669"/>
    <property type="project" value="TreeGrafter"/>
</dbReference>
<evidence type="ECO:0000256" key="8">
    <source>
        <dbReference type="ARBA" id="ARBA00073343"/>
    </source>
</evidence>
<evidence type="ECO:0000256" key="6">
    <source>
        <dbReference type="ARBA" id="ARBA00023054"/>
    </source>
</evidence>
<dbReference type="SMART" id="SM00397">
    <property type="entry name" value="t_SNARE"/>
    <property type="match status" value="1"/>
</dbReference>
<dbReference type="GO" id="GO:0005802">
    <property type="term" value="C:trans-Golgi network"/>
    <property type="evidence" value="ECO:0007669"/>
    <property type="project" value="EnsemblFungi"/>
</dbReference>
<reference evidence="13" key="1">
    <citation type="submission" date="2016-03" db="EMBL/GenBank/DDBJ databases">
        <authorList>
            <person name="Devillers H."/>
        </authorList>
    </citation>
    <scope>NUCLEOTIDE SEQUENCE [LARGE SCALE GENOMIC DNA]</scope>
</reference>
<keyword evidence="6" id="KW-0175">Coiled coil</keyword>
<dbReference type="GO" id="GO:0000149">
    <property type="term" value="F:SNARE binding"/>
    <property type="evidence" value="ECO:0007669"/>
    <property type="project" value="TreeGrafter"/>
</dbReference>
<dbReference type="GO" id="GO:0005484">
    <property type="term" value="F:SNAP receptor activity"/>
    <property type="evidence" value="ECO:0007669"/>
    <property type="project" value="EnsemblFungi"/>
</dbReference>
<proteinExistence type="inferred from homology"/>
<comment type="subcellular location">
    <subcellularLocation>
        <location evidence="1">Membrane</location>
        <topology evidence="1">Single-pass type IV membrane protein</topology>
    </subcellularLocation>
</comment>
<name>A0A1G4JTQ8_9SACH</name>
<dbReference type="Gene3D" id="1.20.58.90">
    <property type="match status" value="1"/>
</dbReference>
<dbReference type="FunFam" id="1.20.5.110:FF:000006">
    <property type="entry name" value="Syntaxin 6"/>
    <property type="match status" value="1"/>
</dbReference>
<dbReference type="GO" id="GO:0031201">
    <property type="term" value="C:SNARE complex"/>
    <property type="evidence" value="ECO:0007669"/>
    <property type="project" value="EnsemblFungi"/>
</dbReference>
<sequence>MEDPFDQVLSDSREQTNRLIQYLEAGHEIDDEIRDIVADLDESVRELDSSILVMKRDGNVEDGQVVVRETRMQELKRDVAKLKRQVAQSVAASSPRAPWSLAGGDNEDASDEHNSEQDQSQDPRSNVLQQEMLQEQDQHLSTIQQSMQNLHLQASTMGQELEDQGMLLDEMDGNMDSVMGKLSRGRRQLEWVYEKNKEKYNDCCIGLLIAALLVLLVLAFVL</sequence>
<keyword evidence="4 10" id="KW-0812">Transmembrane</keyword>
<dbReference type="PROSITE" id="PS00914">
    <property type="entry name" value="SYNTAXIN"/>
    <property type="match status" value="1"/>
</dbReference>
<feature type="transmembrane region" description="Helical" evidence="10">
    <location>
        <begin position="203"/>
        <end position="221"/>
    </location>
</feature>
<evidence type="ECO:0000256" key="3">
    <source>
        <dbReference type="ARBA" id="ARBA00022448"/>
    </source>
</evidence>
<evidence type="ECO:0000259" key="11">
    <source>
        <dbReference type="PROSITE" id="PS50192"/>
    </source>
</evidence>
<dbReference type="OrthoDB" id="546861at2759"/>
<evidence type="ECO:0000256" key="1">
    <source>
        <dbReference type="ARBA" id="ARBA00004211"/>
    </source>
</evidence>
<gene>
    <name evidence="12" type="ORF">LADA_0G07580G</name>
</gene>
<keyword evidence="3" id="KW-0813">Transport</keyword>
<evidence type="ECO:0000256" key="4">
    <source>
        <dbReference type="ARBA" id="ARBA00022692"/>
    </source>
</evidence>
<feature type="domain" description="T-SNARE coiled-coil homology" evidence="11">
    <location>
        <begin position="130"/>
        <end position="192"/>
    </location>
</feature>
<dbReference type="InterPro" id="IPR006012">
    <property type="entry name" value="Syntaxin/epimorphin_CS"/>
</dbReference>
<dbReference type="CDD" id="cd15851">
    <property type="entry name" value="SNARE_Syntaxin6"/>
    <property type="match status" value="1"/>
</dbReference>
<dbReference type="InterPro" id="IPR000727">
    <property type="entry name" value="T_SNARE_dom"/>
</dbReference>
<dbReference type="PANTHER" id="PTHR19957">
    <property type="entry name" value="SYNTAXIN"/>
    <property type="match status" value="1"/>
</dbReference>
<dbReference type="Gene3D" id="1.20.5.110">
    <property type="match status" value="1"/>
</dbReference>
<dbReference type="PROSITE" id="PS50192">
    <property type="entry name" value="T_SNARE"/>
    <property type="match status" value="1"/>
</dbReference>
<dbReference type="AlphaFoldDB" id="A0A1G4JTQ8"/>
<evidence type="ECO:0000256" key="7">
    <source>
        <dbReference type="ARBA" id="ARBA00023136"/>
    </source>
</evidence>
<keyword evidence="5 10" id="KW-1133">Transmembrane helix</keyword>
<feature type="region of interest" description="Disordered" evidence="9">
    <location>
        <begin position="89"/>
        <end position="126"/>
    </location>
</feature>
<comment type="similarity">
    <text evidence="2">Belongs to the syntaxin family.</text>
</comment>
<evidence type="ECO:0000256" key="10">
    <source>
        <dbReference type="SAM" id="Phobius"/>
    </source>
</evidence>
<dbReference type="GO" id="GO:0006897">
    <property type="term" value="P:endocytosis"/>
    <property type="evidence" value="ECO:0007669"/>
    <property type="project" value="EnsemblFungi"/>
</dbReference>
<keyword evidence="13" id="KW-1185">Reference proteome</keyword>
<dbReference type="InterPro" id="IPR045242">
    <property type="entry name" value="Syntaxin"/>
</dbReference>
<organism evidence="12 13">
    <name type="scientific">Lachancea dasiensis</name>
    <dbReference type="NCBI Taxonomy" id="1072105"/>
    <lineage>
        <taxon>Eukaryota</taxon>
        <taxon>Fungi</taxon>
        <taxon>Dikarya</taxon>
        <taxon>Ascomycota</taxon>
        <taxon>Saccharomycotina</taxon>
        <taxon>Saccharomycetes</taxon>
        <taxon>Saccharomycetales</taxon>
        <taxon>Saccharomycetaceae</taxon>
        <taxon>Lachancea</taxon>
    </lineage>
</organism>
<evidence type="ECO:0000313" key="13">
    <source>
        <dbReference type="Proteomes" id="UP000190274"/>
    </source>
</evidence>
<evidence type="ECO:0000256" key="9">
    <source>
        <dbReference type="SAM" id="MobiDB-lite"/>
    </source>
</evidence>